<name>A0A2I0SPD2_9ACTN</name>
<dbReference type="OrthoDB" id="3698007at2"/>
<dbReference type="EMBL" id="PJOS01000029">
    <property type="protein sequence ID" value="PKT71793.1"/>
    <property type="molecule type" value="Genomic_DNA"/>
</dbReference>
<reference evidence="1 2" key="1">
    <citation type="submission" date="2017-12" db="EMBL/GenBank/DDBJ databases">
        <title>Streptomyces populusis sp. nov., a novel endophytic actinobacterium isolated from stems of Populus adenopoda Maxim.</title>
        <authorList>
            <person name="Wang Z."/>
        </authorList>
    </citation>
    <scope>NUCLEOTIDE SEQUENCE [LARGE SCALE GENOMIC DNA]</scope>
    <source>
        <strain evidence="1 2">A249</strain>
    </source>
</reference>
<gene>
    <name evidence="1" type="ORF">CW362_17040</name>
</gene>
<protein>
    <submittedName>
        <fullName evidence="1">Uncharacterized protein</fullName>
    </submittedName>
</protein>
<dbReference type="AlphaFoldDB" id="A0A2I0SPD2"/>
<sequence>MNHLTHILAGTVMNLDVAIRSSYVPDPVDPDDPRGVAPADAADLLEPISAVKKALGQAPEQDQRELIQLFREITTQVPERGRPFATALCEEMAAALDQPHERAQGRASVTRALAKAVMDIFNAIELADEDTIDDDDAVKITEWVSGNLNNALAKRPEEDRQELVRLLCDIAGEEQDPERRELALQFPEAIGLVPEA</sequence>
<dbReference type="RefSeq" id="WP_103550333.1">
    <property type="nucleotide sequence ID" value="NZ_JBHJSK010000001.1"/>
</dbReference>
<accession>A0A2I0SPD2</accession>
<proteinExistence type="predicted"/>
<evidence type="ECO:0000313" key="2">
    <source>
        <dbReference type="Proteomes" id="UP000236178"/>
    </source>
</evidence>
<dbReference type="Proteomes" id="UP000236178">
    <property type="component" value="Unassembled WGS sequence"/>
</dbReference>
<organism evidence="1 2">
    <name type="scientific">Streptomyces populi</name>
    <dbReference type="NCBI Taxonomy" id="2058924"/>
    <lineage>
        <taxon>Bacteria</taxon>
        <taxon>Bacillati</taxon>
        <taxon>Actinomycetota</taxon>
        <taxon>Actinomycetes</taxon>
        <taxon>Kitasatosporales</taxon>
        <taxon>Streptomycetaceae</taxon>
        <taxon>Streptomyces</taxon>
    </lineage>
</organism>
<comment type="caution">
    <text evidence="1">The sequence shown here is derived from an EMBL/GenBank/DDBJ whole genome shotgun (WGS) entry which is preliminary data.</text>
</comment>
<keyword evidence="2" id="KW-1185">Reference proteome</keyword>
<evidence type="ECO:0000313" key="1">
    <source>
        <dbReference type="EMBL" id="PKT71793.1"/>
    </source>
</evidence>